<proteinExistence type="predicted"/>
<dbReference type="AlphaFoldDB" id="A0A0F9FPQ8"/>
<accession>A0A0F9FPQ8</accession>
<dbReference type="EMBL" id="LAZR01020550">
    <property type="protein sequence ID" value="KKL88489.1"/>
    <property type="molecule type" value="Genomic_DNA"/>
</dbReference>
<sequence>AMTRKIDDAYQTLYGEVFDLAQPLNFPRKGVGSSLAFGVDNQKAHLRNYIAAQLEYELLKQGIGVLQLSQGRESVVARQQITAREALASINRYRRI</sequence>
<evidence type="ECO:0000313" key="1">
    <source>
        <dbReference type="EMBL" id="KKL88489.1"/>
    </source>
</evidence>
<comment type="caution">
    <text evidence="1">The sequence shown here is derived from an EMBL/GenBank/DDBJ whole genome shotgun (WGS) entry which is preliminary data.</text>
</comment>
<gene>
    <name evidence="1" type="ORF">LCGC14_1924140</name>
</gene>
<name>A0A0F9FPQ8_9ZZZZ</name>
<feature type="non-terminal residue" evidence="1">
    <location>
        <position position="1"/>
    </location>
</feature>
<organism evidence="1">
    <name type="scientific">marine sediment metagenome</name>
    <dbReference type="NCBI Taxonomy" id="412755"/>
    <lineage>
        <taxon>unclassified sequences</taxon>
        <taxon>metagenomes</taxon>
        <taxon>ecological metagenomes</taxon>
    </lineage>
</organism>
<protein>
    <submittedName>
        <fullName evidence="1">Uncharacterized protein</fullName>
    </submittedName>
</protein>
<reference evidence="1" key="1">
    <citation type="journal article" date="2015" name="Nature">
        <title>Complex archaea that bridge the gap between prokaryotes and eukaryotes.</title>
        <authorList>
            <person name="Spang A."/>
            <person name="Saw J.H."/>
            <person name="Jorgensen S.L."/>
            <person name="Zaremba-Niedzwiedzka K."/>
            <person name="Martijn J."/>
            <person name="Lind A.E."/>
            <person name="van Eijk R."/>
            <person name="Schleper C."/>
            <person name="Guy L."/>
            <person name="Ettema T.J."/>
        </authorList>
    </citation>
    <scope>NUCLEOTIDE SEQUENCE</scope>
</reference>